<protein>
    <submittedName>
        <fullName evidence="2">Uncharacterized protein</fullName>
    </submittedName>
</protein>
<accession>A0A9Q9EFN6</accession>
<sequence>MANHSPLAAKRLGSLKLAANDYEGVCKLFCDISRVSEEVTRYRRGLQTSRCTIGYAKTALQRIDRYLKACRERMTDLNDGSYGIDFLSRCTHSEPAQTDTGEVYDKLLSDKETFDQIASTFELSLEAFDEELYHPFLSQSHSGGELCVLGHALDSINMSLQRNYDEAHTYKEFAEGKIRSCAARLPYDPSSVQYVQRQSQPVDIALVAGSLRKNIIQTEISDCLAQEEDQPVAVLRSELERTLGNRTMSSQSMASTAAELATQDADHKKQPATRRNANTVSTASLHVNGAMSAPLHVGSAAASFSVVEEQVHRRGHHNRAATLESAAHYITTDSGTPQLGSVIRTHGRSMPRVFTGSFNELEAVTQHLIDGESVIVRDFASPTSTTPGTPVSIPPSPATLHNRREAYLAREAGRQRISAAREQEAGDVPKRSCALSITGQAIRLGQAQGLEHAHTATAARSNSSKRRRQTVV</sequence>
<dbReference type="Proteomes" id="UP001056384">
    <property type="component" value="Chromosome 1"/>
</dbReference>
<dbReference type="EMBL" id="CP099418">
    <property type="protein sequence ID" value="USW47433.1"/>
    <property type="molecule type" value="Genomic_DNA"/>
</dbReference>
<evidence type="ECO:0000313" key="2">
    <source>
        <dbReference type="EMBL" id="USW47433.1"/>
    </source>
</evidence>
<organism evidence="2 3">
    <name type="scientific">Septoria linicola</name>
    <dbReference type="NCBI Taxonomy" id="215465"/>
    <lineage>
        <taxon>Eukaryota</taxon>
        <taxon>Fungi</taxon>
        <taxon>Dikarya</taxon>
        <taxon>Ascomycota</taxon>
        <taxon>Pezizomycotina</taxon>
        <taxon>Dothideomycetes</taxon>
        <taxon>Dothideomycetidae</taxon>
        <taxon>Mycosphaerellales</taxon>
        <taxon>Mycosphaerellaceae</taxon>
        <taxon>Septoria</taxon>
    </lineage>
</organism>
<evidence type="ECO:0000256" key="1">
    <source>
        <dbReference type="SAM" id="MobiDB-lite"/>
    </source>
</evidence>
<dbReference type="AlphaFoldDB" id="A0A9Q9EFN6"/>
<feature type="compositionally biased region" description="Basic residues" evidence="1">
    <location>
        <begin position="463"/>
        <end position="472"/>
    </location>
</feature>
<feature type="region of interest" description="Disordered" evidence="1">
    <location>
        <begin position="244"/>
        <end position="276"/>
    </location>
</feature>
<feature type="compositionally biased region" description="Low complexity" evidence="1">
    <location>
        <begin position="247"/>
        <end position="258"/>
    </location>
</feature>
<feature type="region of interest" description="Disordered" evidence="1">
    <location>
        <begin position="452"/>
        <end position="472"/>
    </location>
</feature>
<evidence type="ECO:0000313" key="3">
    <source>
        <dbReference type="Proteomes" id="UP001056384"/>
    </source>
</evidence>
<keyword evidence="3" id="KW-1185">Reference proteome</keyword>
<reference evidence="2" key="1">
    <citation type="submission" date="2022-06" db="EMBL/GenBank/DDBJ databases">
        <title>Complete genome sequences of two strains of the flax pathogen Septoria linicola.</title>
        <authorList>
            <person name="Lapalu N."/>
            <person name="Simon A."/>
            <person name="Demenou B."/>
            <person name="Paumier D."/>
            <person name="Guillot M.-P."/>
            <person name="Gout L."/>
            <person name="Valade R."/>
        </authorList>
    </citation>
    <scope>NUCLEOTIDE SEQUENCE</scope>
    <source>
        <strain evidence="2">SE15195</strain>
    </source>
</reference>
<name>A0A9Q9EFN6_9PEZI</name>
<proteinExistence type="predicted"/>
<gene>
    <name evidence="2" type="ORF">Slin15195_G007520</name>
</gene>
<dbReference type="OrthoDB" id="3644573at2759"/>